<dbReference type="OrthoDB" id="418748at2759"/>
<keyword evidence="2" id="KW-1185">Reference proteome</keyword>
<feature type="domain" description="Reverse transcriptase" evidence="1">
    <location>
        <begin position="70"/>
        <end position="207"/>
    </location>
</feature>
<organism evidence="2 3">
    <name type="scientific">Haemonchus contortus</name>
    <name type="common">Barber pole worm</name>
    <dbReference type="NCBI Taxonomy" id="6289"/>
    <lineage>
        <taxon>Eukaryota</taxon>
        <taxon>Metazoa</taxon>
        <taxon>Ecdysozoa</taxon>
        <taxon>Nematoda</taxon>
        <taxon>Chromadorea</taxon>
        <taxon>Rhabditida</taxon>
        <taxon>Rhabditina</taxon>
        <taxon>Rhabditomorpha</taxon>
        <taxon>Strongyloidea</taxon>
        <taxon>Trichostrongylidae</taxon>
        <taxon>Haemonchus</taxon>
    </lineage>
</organism>
<evidence type="ECO:0000313" key="3">
    <source>
        <dbReference type="WBParaSite" id="HCON_00044590-00001"/>
    </source>
</evidence>
<dbReference type="AlphaFoldDB" id="A0A7I4Y4U3"/>
<evidence type="ECO:0000259" key="1">
    <source>
        <dbReference type="Pfam" id="PF00078"/>
    </source>
</evidence>
<dbReference type="Proteomes" id="UP000025227">
    <property type="component" value="Unplaced"/>
</dbReference>
<dbReference type="PANTHER" id="PTHR47027">
    <property type="entry name" value="REVERSE TRANSCRIPTASE DOMAIN-CONTAINING PROTEIN"/>
    <property type="match status" value="1"/>
</dbReference>
<name>A0A7I4Y4U3_HAECO</name>
<evidence type="ECO:0000313" key="2">
    <source>
        <dbReference type="Proteomes" id="UP000025227"/>
    </source>
</evidence>
<dbReference type="PANTHER" id="PTHR47027:SF20">
    <property type="entry name" value="REVERSE TRANSCRIPTASE-LIKE PROTEIN WITH RNA-DIRECTED DNA POLYMERASE DOMAIN"/>
    <property type="match status" value="1"/>
</dbReference>
<dbReference type="InterPro" id="IPR000477">
    <property type="entry name" value="RT_dom"/>
</dbReference>
<protein>
    <submittedName>
        <fullName evidence="3">Reverse transcriptase domain-containing protein</fullName>
    </submittedName>
</protein>
<accession>A0A7I4Y4U3</accession>
<dbReference type="WBParaSite" id="HCON_00044590-00001">
    <property type="protein sequence ID" value="HCON_00044590-00001"/>
    <property type="gene ID" value="HCON_00044590"/>
</dbReference>
<proteinExistence type="predicted"/>
<dbReference type="Pfam" id="PF00078">
    <property type="entry name" value="RVT_1"/>
    <property type="match status" value="1"/>
</dbReference>
<sequence length="244" mass="27433">MVAKATVAKAKNTGMDALNEKLDGRGGEIEIVRATSRLKIEGACPVLTRVVRLHAGTVYKDAIFIARQVMEKYQEKRGLCYLAFLKLEKAVDSLSRQVPWKALRNRKFPEHLMSLVKDMYDESTKAVRTSHGLIEATDVTAVVHLGSALSSFLFLVRLDVITNGLLNGPLKTSLHADDIALIAESRKEVQDKLRKRQRVLAENGLWLIVKMTTFHSFDESTEQLLTVSGMLSRRYKFFDAWGVI</sequence>
<reference evidence="3" key="1">
    <citation type="submission" date="2020-12" db="UniProtKB">
        <authorList>
            <consortium name="WormBaseParasite"/>
        </authorList>
    </citation>
    <scope>IDENTIFICATION</scope>
    <source>
        <strain evidence="3">MHco3</strain>
    </source>
</reference>